<comment type="caution">
    <text evidence="3">The sequence shown here is derived from an EMBL/GenBank/DDBJ whole genome shotgun (WGS) entry which is preliminary data.</text>
</comment>
<dbReference type="AlphaFoldDB" id="A0AAE0EL93"/>
<feature type="domain" description="RNase H type-1" evidence="1">
    <location>
        <begin position="225"/>
        <end position="296"/>
    </location>
</feature>
<dbReference type="EMBL" id="JANJYJ010000001">
    <property type="protein sequence ID" value="KAK3232506.1"/>
    <property type="molecule type" value="Genomic_DNA"/>
</dbReference>
<dbReference type="PANTHER" id="PTHR47723">
    <property type="entry name" value="OS05G0353850 PROTEIN"/>
    <property type="match status" value="1"/>
</dbReference>
<name>A0AAE0EL93_9ROSI</name>
<evidence type="ECO:0000313" key="4">
    <source>
        <dbReference type="Proteomes" id="UP001281410"/>
    </source>
</evidence>
<gene>
    <name evidence="3" type="ORF">Dsin_004387</name>
</gene>
<reference evidence="3" key="1">
    <citation type="journal article" date="2023" name="Plant J.">
        <title>Genome sequences and population genomics provide insights into the demographic history, inbreeding, and mutation load of two 'living fossil' tree species of Dipteronia.</title>
        <authorList>
            <person name="Feng Y."/>
            <person name="Comes H.P."/>
            <person name="Chen J."/>
            <person name="Zhu S."/>
            <person name="Lu R."/>
            <person name="Zhang X."/>
            <person name="Li P."/>
            <person name="Qiu J."/>
            <person name="Olsen K.M."/>
            <person name="Qiu Y."/>
        </authorList>
    </citation>
    <scope>NUCLEOTIDE SEQUENCE</scope>
    <source>
        <strain evidence="3">NBL</strain>
    </source>
</reference>
<evidence type="ECO:0008006" key="5">
    <source>
        <dbReference type="Google" id="ProtNLM"/>
    </source>
</evidence>
<sequence length="326" mass="37099">MLAKPHSGPAKVIWGWSNCGDFSVKSAYLGAIEAKRFPLWSWRFIWNLKFPPMVLYFLWTLVHEKILTNLQRVVRGTAADFSYPRCNSGIENVDHLLRGCRESIAIWEKFSKGSTSSVAFKGDLEGWLVGNLQSGKLTDDKLPSYLQFSNVLWFLWKGRCNKVCDLNFSTPQSPHLIINMFAKDWLDANFAATNRDIALLSVASLEPNENWVKLNIYGSRNSETGLKMARNSGFSEVIVEFDSLTTVHLIYTITRHNHPLFNLIQNCKKFVAADWCCNINHIYREGNKLVDGLARMGHSMDIGTDFFKDPPSVSMPILYADYRGLT</sequence>
<dbReference type="CDD" id="cd06222">
    <property type="entry name" value="RNase_H_like"/>
    <property type="match status" value="1"/>
</dbReference>
<dbReference type="InterPro" id="IPR044730">
    <property type="entry name" value="RNase_H-like_dom_plant"/>
</dbReference>
<dbReference type="InterPro" id="IPR036397">
    <property type="entry name" value="RNaseH_sf"/>
</dbReference>
<accession>A0AAE0EL93</accession>
<organism evidence="3 4">
    <name type="scientific">Dipteronia sinensis</name>
    <dbReference type="NCBI Taxonomy" id="43782"/>
    <lineage>
        <taxon>Eukaryota</taxon>
        <taxon>Viridiplantae</taxon>
        <taxon>Streptophyta</taxon>
        <taxon>Embryophyta</taxon>
        <taxon>Tracheophyta</taxon>
        <taxon>Spermatophyta</taxon>
        <taxon>Magnoliopsida</taxon>
        <taxon>eudicotyledons</taxon>
        <taxon>Gunneridae</taxon>
        <taxon>Pentapetalae</taxon>
        <taxon>rosids</taxon>
        <taxon>malvids</taxon>
        <taxon>Sapindales</taxon>
        <taxon>Sapindaceae</taxon>
        <taxon>Hippocastanoideae</taxon>
        <taxon>Acereae</taxon>
        <taxon>Dipteronia</taxon>
    </lineage>
</organism>
<dbReference type="Gene3D" id="3.30.420.10">
    <property type="entry name" value="Ribonuclease H-like superfamily/Ribonuclease H"/>
    <property type="match status" value="1"/>
</dbReference>
<dbReference type="InterPro" id="IPR053151">
    <property type="entry name" value="RNase_H-like"/>
</dbReference>
<proteinExistence type="predicted"/>
<evidence type="ECO:0000259" key="1">
    <source>
        <dbReference type="Pfam" id="PF13456"/>
    </source>
</evidence>
<dbReference type="PANTHER" id="PTHR47723:SF19">
    <property type="entry name" value="POLYNUCLEOTIDYL TRANSFERASE, RIBONUCLEASE H-LIKE SUPERFAMILY PROTEIN"/>
    <property type="match status" value="1"/>
</dbReference>
<dbReference type="GO" id="GO:0004523">
    <property type="term" value="F:RNA-DNA hybrid ribonuclease activity"/>
    <property type="evidence" value="ECO:0007669"/>
    <property type="project" value="InterPro"/>
</dbReference>
<dbReference type="Proteomes" id="UP001281410">
    <property type="component" value="Unassembled WGS sequence"/>
</dbReference>
<dbReference type="Pfam" id="PF13456">
    <property type="entry name" value="RVT_3"/>
    <property type="match status" value="1"/>
</dbReference>
<feature type="domain" description="Reverse transcriptase zinc-binding" evidence="2">
    <location>
        <begin position="22"/>
        <end position="107"/>
    </location>
</feature>
<dbReference type="SUPFAM" id="SSF53098">
    <property type="entry name" value="Ribonuclease H-like"/>
    <property type="match status" value="1"/>
</dbReference>
<keyword evidence="4" id="KW-1185">Reference proteome</keyword>
<dbReference type="InterPro" id="IPR012337">
    <property type="entry name" value="RNaseH-like_sf"/>
</dbReference>
<evidence type="ECO:0000313" key="3">
    <source>
        <dbReference type="EMBL" id="KAK3232506.1"/>
    </source>
</evidence>
<dbReference type="GO" id="GO:0003676">
    <property type="term" value="F:nucleic acid binding"/>
    <property type="evidence" value="ECO:0007669"/>
    <property type="project" value="InterPro"/>
</dbReference>
<dbReference type="InterPro" id="IPR002156">
    <property type="entry name" value="RNaseH_domain"/>
</dbReference>
<dbReference type="Pfam" id="PF13966">
    <property type="entry name" value="zf-RVT"/>
    <property type="match status" value="1"/>
</dbReference>
<dbReference type="InterPro" id="IPR026960">
    <property type="entry name" value="RVT-Znf"/>
</dbReference>
<evidence type="ECO:0000259" key="2">
    <source>
        <dbReference type="Pfam" id="PF13966"/>
    </source>
</evidence>
<protein>
    <recommendedName>
        <fullName evidence="5">Reverse transcriptase zinc-binding domain-containing protein</fullName>
    </recommendedName>
</protein>